<comment type="caution">
    <text evidence="1">The sequence shown here is derived from an EMBL/GenBank/DDBJ whole genome shotgun (WGS) entry which is preliminary data.</text>
</comment>
<dbReference type="Proteomes" id="UP001054837">
    <property type="component" value="Unassembled WGS sequence"/>
</dbReference>
<dbReference type="AlphaFoldDB" id="A0AAV4VIZ5"/>
<evidence type="ECO:0000313" key="2">
    <source>
        <dbReference type="Proteomes" id="UP001054837"/>
    </source>
</evidence>
<accession>A0AAV4VIZ5</accession>
<proteinExistence type="predicted"/>
<keyword evidence="2" id="KW-1185">Reference proteome</keyword>
<evidence type="ECO:0000313" key="1">
    <source>
        <dbReference type="EMBL" id="GIY69809.1"/>
    </source>
</evidence>
<name>A0AAV4VIZ5_9ARAC</name>
<gene>
    <name evidence="1" type="ORF">CDAR_586941</name>
</gene>
<sequence>MINLHRNIYKYFLFIRPVPSITNTQYSNKLFHPVAVHMSKVLHRVTITMTNDEPFFRQGAELHPRSGVRKTHQLRVPTQRSGIHLRGMLTVLRSTGEVESAC</sequence>
<organism evidence="1 2">
    <name type="scientific">Caerostris darwini</name>
    <dbReference type="NCBI Taxonomy" id="1538125"/>
    <lineage>
        <taxon>Eukaryota</taxon>
        <taxon>Metazoa</taxon>
        <taxon>Ecdysozoa</taxon>
        <taxon>Arthropoda</taxon>
        <taxon>Chelicerata</taxon>
        <taxon>Arachnida</taxon>
        <taxon>Araneae</taxon>
        <taxon>Araneomorphae</taxon>
        <taxon>Entelegynae</taxon>
        <taxon>Araneoidea</taxon>
        <taxon>Araneidae</taxon>
        <taxon>Caerostris</taxon>
    </lineage>
</organism>
<protein>
    <submittedName>
        <fullName evidence="1">Uncharacterized protein</fullName>
    </submittedName>
</protein>
<reference evidence="1 2" key="1">
    <citation type="submission" date="2021-06" db="EMBL/GenBank/DDBJ databases">
        <title>Caerostris darwini draft genome.</title>
        <authorList>
            <person name="Kono N."/>
            <person name="Arakawa K."/>
        </authorList>
    </citation>
    <scope>NUCLEOTIDE SEQUENCE [LARGE SCALE GENOMIC DNA]</scope>
</reference>
<dbReference type="EMBL" id="BPLQ01013104">
    <property type="protein sequence ID" value="GIY69809.1"/>
    <property type="molecule type" value="Genomic_DNA"/>
</dbReference>